<sequence>MAEAGQARPEQVMAGVPTKVGGSRGSSLVRHLSTEAAAGTTRAPRRGCSAVGGESRRALEMKAEERQVQEESGAMLITKQGQPTLPQMQSNRPASPTKIPYSHRMLQWDSDVHRYSEEFGGDVLFLALASLRKGATMLPASREEIARREFWEADVKEWAAIFHTKTIGKRRSHLELAAVLNMGFARNHKEDLSKGPGPGGRKKKTRI</sequence>
<protein>
    <submittedName>
        <fullName evidence="2">Uncharacterized protein</fullName>
    </submittedName>
</protein>
<accession>A0A0G4HFG4</accession>
<dbReference type="EMBL" id="CDMZ01002504">
    <property type="protein sequence ID" value="CEM42665.1"/>
    <property type="molecule type" value="Genomic_DNA"/>
</dbReference>
<evidence type="ECO:0000313" key="2">
    <source>
        <dbReference type="EMBL" id="CEM42665.1"/>
    </source>
</evidence>
<evidence type="ECO:0000256" key="1">
    <source>
        <dbReference type="SAM" id="MobiDB-lite"/>
    </source>
</evidence>
<gene>
    <name evidence="2" type="ORF">Cvel_26936</name>
</gene>
<feature type="region of interest" description="Disordered" evidence="1">
    <location>
        <begin position="188"/>
        <end position="207"/>
    </location>
</feature>
<name>A0A0G4HFG4_9ALVE</name>
<proteinExistence type="predicted"/>
<feature type="region of interest" description="Disordered" evidence="1">
    <location>
        <begin position="1"/>
        <end position="62"/>
    </location>
</feature>
<dbReference type="VEuPathDB" id="CryptoDB:Cvel_26936"/>
<reference evidence="2" key="1">
    <citation type="submission" date="2014-11" db="EMBL/GenBank/DDBJ databases">
        <authorList>
            <person name="Otto D Thomas"/>
            <person name="Naeem Raeece"/>
        </authorList>
    </citation>
    <scope>NUCLEOTIDE SEQUENCE</scope>
</reference>
<dbReference type="PhylomeDB" id="A0A0G4HFG4"/>
<dbReference type="AlphaFoldDB" id="A0A0G4HFG4"/>
<organism evidence="2">
    <name type="scientific">Chromera velia CCMP2878</name>
    <dbReference type="NCBI Taxonomy" id="1169474"/>
    <lineage>
        <taxon>Eukaryota</taxon>
        <taxon>Sar</taxon>
        <taxon>Alveolata</taxon>
        <taxon>Colpodellida</taxon>
        <taxon>Chromeraceae</taxon>
        <taxon>Chromera</taxon>
    </lineage>
</organism>